<dbReference type="InterPro" id="IPR025667">
    <property type="entry name" value="SprB_repeat"/>
</dbReference>
<evidence type="ECO:0000313" key="1">
    <source>
        <dbReference type="EMBL" id="KGE87983.1"/>
    </source>
</evidence>
<dbReference type="InterPro" id="IPR026341">
    <property type="entry name" value="T9SS_type_B"/>
</dbReference>
<dbReference type="Pfam" id="PF13573">
    <property type="entry name" value="SprB"/>
    <property type="match status" value="3"/>
</dbReference>
<sequence>MNVLVENCNDGNGLQIGVWGTSDCSSFNLVSQCSYQVNPNTPTPFNMTGLTVGATYFFIVDGFDDDVCDFTVNVTSGSTTVPPVSGVPNIIPTTPPPYCPGSTVTLTVNGVQNAGAYQWTVNGTPVNQGNQETVTINLPDEANYTICVTPSNACNGAGIPNCTTISTTPPPTEMITEVICQDEAPYTYQGSPPFFETGVYNFSYFQNGCQQPVQLDLTVIPPIPPTLITAEICEDETYIFQGTPLNQTGQYEETLTTADGCDSTVILNLTVNPNTFQNIGEVFICETLLPYMAGGPGGVPISQPGPFQVILPNAFGCDQVTVGFLTITSPGLIIVDTTVCEGELVIIGDIFNGGSTFTETGFYSGNFTDPGGCQSTFQLDLTVYDPVTNIDTTICNGESLTVGGNEYSAGTTDLEITLPSQTPGIDCDSTVILNLTILDPIETFLEEEICEGDTAMVGSEIFTTTGEYTVLLQASNGCDSTVFLDLLVNPNVETTITPEVCFGDDFVLGDSTFTATGTYEVPLMTTEGCDSTVIVELTVKPEITTTLDESICEGDAFTVGGMSFDTTGTYDVVLTAADGCDSTVTLNLDVIPTVFTTLDEEVCNGGSFTVGTSTYDVTGTYMDTLPAINTGCDSVITLNLTVLDPIIEDITRKVCTGQAVMVGSSTYDSPGMYTDTLMTPEGCDSIVNLTLTIEDVIRDTLSTSICEGEVFTVAGTDYDATGLYPNDFVTASGCDSVFYLNLTVVPTRITVIDSTICDGESVTILGNDYTTTGMFEDVTTAVETGCDSIVRLNLTVLNVPRTDLTESICDGETYTVGTSDYTTTGMYADTLQAANGCDSIITLDLTVLDVPEIGLTESICDGETYTVGTSDYTASGFYTDTLVAANGCDSIVMLDLTVLNVPEVDLVESICQFESYEVGPSSYTMSGSYVDTLVAANGCDSIVSLELTVFPVKRDTLDITICNASSYTVGSNTYNVEGTYVDTLSSNLTGCDSIVTLNLTVRDFFEINLNRTVCEGESFTVGTTPYDSTGMYSQTFISVEGCDSIVNLNLTVIPFPRTDLAPVICEGDTFNVAGNPYFQTGVYMDTLTSFVSGCDSIITLDLTVNPTLFTSLTEEICDYETYTVGTSVYNTTGIYTDTLSSVVTGCDSIVTLDLTVHPTLFTDLTEEICDGETYTVGTSDYTTSGNYVDTLSSVVTGCDSIITLDLTVYPIPMTSLTEIVCFGDTYTVGTSTYDATGNFVDTLTSAVTGCDSIVMLDLTVREEIRTELVQEICDYETFSVGNSTYNTTGMYADTLTSIATGCDSIVTLDLTVHPTLFTELTEEICDYETFTVGSSTYNTTGVHVDTLSSVVTGCDSIVTLDLTVHPTLFTELTEEICDGETYTVGTSDYTTSGNYVDTLSSVVTGCDSIITLDLTVHPIPMTNLTEIVCFGDTYTVGTSTYDATGNYVDTLSSVITGCDSIVTLDLTVREEIRTELVQEICDYETFSVGNSNYNTTGMYADTLTSVATGCDSIVTLDLTVYPTLFTELTEEICDYETFTVGSSTYNTTGVHVDTLSSVETGCDSIVTLNLTVHPTLFTSLTQEICDGESFGVGTSTYTTSGTFVDTLSSMVTGCDSIITLDLTVYPIEMTMLTEEICESETFSVGSSTYSEAGSYTDTLTSVVTGCDSIVMLDLVVNPEYEITLQENICDGESFPVGAESFSQTGTYTVPLTTAAGCDSIVTLELSVFPCELQFANEATDVSCFNDSDGEVAFEVLVGTPPYTFTWQALPGGLPNGNGTIDGNNLEEVIDQLPAGTYRIDVVDSSPFEISGSFQVVVAQPEPVDIELLLSEYNQFNVSCASETDGFINGIVTGGIPPYSYTWSNGSRLDGIDELGAGTYSLTVTDANGCTASAEATLIEPEGLNVALSVTDPLCFGDEAGVVSVDAVEGGVTPYVYGIDGSPMSGSPLFTNLTIGSHLVQVQDANGCTDLQEVIVNQPEELIVDLGDDIDIELGESVELYAETTNDDMIAQYIWRIDTAARPSCLDCVDPLITPQVTMSYFVTVIDENNCQATDQITVFVDKDRDVFIPNVFSPNGDGSNDVFTIFAGPEVIRVNSFQVYNRWGEPMYEIYDFPANDPTFGWDGTHRGELMNGGVYVYVAEIEFVDGVIELYKGDVLLMR</sequence>
<keyword evidence="2" id="KW-1185">Reference proteome</keyword>
<accession>A0A098S8H5</accession>
<name>A0A098S8H5_9BACT</name>
<dbReference type="Pfam" id="PF13585">
    <property type="entry name" value="CHU_C"/>
    <property type="match status" value="1"/>
</dbReference>
<dbReference type="EMBL" id="JPOS01000029">
    <property type="protein sequence ID" value="KGE87983.1"/>
    <property type="molecule type" value="Genomic_DNA"/>
</dbReference>
<organism evidence="1 2">
    <name type="scientific">Phaeodactylibacter xiamenensis</name>
    <dbReference type="NCBI Taxonomy" id="1524460"/>
    <lineage>
        <taxon>Bacteria</taxon>
        <taxon>Pseudomonadati</taxon>
        <taxon>Bacteroidota</taxon>
        <taxon>Saprospiria</taxon>
        <taxon>Saprospirales</taxon>
        <taxon>Haliscomenobacteraceae</taxon>
        <taxon>Phaeodactylibacter</taxon>
    </lineage>
</organism>
<dbReference type="NCBIfam" id="TIGR04131">
    <property type="entry name" value="Bac_Flav_CTERM"/>
    <property type="match status" value="1"/>
</dbReference>
<dbReference type="Gene3D" id="2.60.40.740">
    <property type="match status" value="1"/>
</dbReference>
<dbReference type="Gene3D" id="3.80.10.10">
    <property type="entry name" value="Ribonuclease Inhibitor"/>
    <property type="match status" value="1"/>
</dbReference>
<dbReference type="InterPro" id="IPR032675">
    <property type="entry name" value="LRR_dom_sf"/>
</dbReference>
<dbReference type="Gene3D" id="2.60.40.10">
    <property type="entry name" value="Immunoglobulins"/>
    <property type="match status" value="1"/>
</dbReference>
<reference evidence="1 2" key="1">
    <citation type="journal article" date="2014" name="Int. J. Syst. Evol. Microbiol.">
        <title>Phaeodactylibacter xiamenensis gen. nov., sp. nov., a member of the family Saprospiraceae isolated from the marine alga Phaeodactylum tricornutum.</title>
        <authorList>
            <person name="Chen Z.Jr."/>
            <person name="Lei X."/>
            <person name="Lai Q."/>
            <person name="Li Y."/>
            <person name="Zhang B."/>
            <person name="Zhang J."/>
            <person name="Zhang H."/>
            <person name="Yang L."/>
            <person name="Zheng W."/>
            <person name="Tian Y."/>
            <person name="Yu Z."/>
            <person name="Xu H.Jr."/>
            <person name="Zheng T."/>
        </authorList>
    </citation>
    <scope>NUCLEOTIDE SEQUENCE [LARGE SCALE GENOMIC DNA]</scope>
    <source>
        <strain evidence="1 2">KD52</strain>
    </source>
</reference>
<evidence type="ECO:0000313" key="2">
    <source>
        <dbReference type="Proteomes" id="UP000029736"/>
    </source>
</evidence>
<protein>
    <recommendedName>
        <fullName evidence="3">PKD domain-containing protein</fullName>
    </recommendedName>
</protein>
<gene>
    <name evidence="1" type="ORF">IX84_12785</name>
</gene>
<dbReference type="InterPro" id="IPR013783">
    <property type="entry name" value="Ig-like_fold"/>
</dbReference>
<dbReference type="SUPFAM" id="SSF52047">
    <property type="entry name" value="RNI-like"/>
    <property type="match status" value="1"/>
</dbReference>
<dbReference type="Proteomes" id="UP000029736">
    <property type="component" value="Unassembled WGS sequence"/>
</dbReference>
<dbReference type="STRING" id="1524460.IX84_12785"/>
<comment type="caution">
    <text evidence="1">The sequence shown here is derived from an EMBL/GenBank/DDBJ whole genome shotgun (WGS) entry which is preliminary data.</text>
</comment>
<proteinExistence type="predicted"/>
<evidence type="ECO:0008006" key="3">
    <source>
        <dbReference type="Google" id="ProtNLM"/>
    </source>
</evidence>